<dbReference type="InterPro" id="IPR018743">
    <property type="entry name" value="DUF2292"/>
</dbReference>
<accession>A0A154BLW7</accession>
<evidence type="ECO:0000313" key="2">
    <source>
        <dbReference type="Proteomes" id="UP000076268"/>
    </source>
</evidence>
<protein>
    <recommendedName>
        <fullName evidence="3">DUF2292 domain-containing protein</fullName>
    </recommendedName>
</protein>
<name>A0A154BLW7_ANASB</name>
<keyword evidence="2" id="KW-1185">Reference proteome</keyword>
<evidence type="ECO:0008006" key="3">
    <source>
        <dbReference type="Google" id="ProtNLM"/>
    </source>
</evidence>
<gene>
    <name evidence="1" type="ORF">AXX12_15470</name>
</gene>
<dbReference type="Pfam" id="PF10055">
    <property type="entry name" value="DUF2292"/>
    <property type="match status" value="2"/>
</dbReference>
<dbReference type="Proteomes" id="UP000076268">
    <property type="component" value="Unassembled WGS sequence"/>
</dbReference>
<sequence length="114" mass="12505">MNQPVISPPTMAIVVDLVNSITHGTITFTVQDGRLLQLERNDKIRLDAPGKGGIGGPSLTPNQVERLQKRLQEELKNLQFGQVILQVKGGVIAQIERTEKQRYSGLEGIYGDGI</sequence>
<dbReference type="OrthoDB" id="1684946at2"/>
<dbReference type="AlphaFoldDB" id="A0A154BLW7"/>
<proteinExistence type="predicted"/>
<reference evidence="1 2" key="1">
    <citation type="submission" date="2016-02" db="EMBL/GenBank/DDBJ databases">
        <title>Anaerosporomusa subterraneum gen. nov., sp. nov., a spore-forming obligate anaerobe isolated from saprolite.</title>
        <authorList>
            <person name="Choi J.K."/>
            <person name="Shah M."/>
            <person name="Yee N."/>
        </authorList>
    </citation>
    <scope>NUCLEOTIDE SEQUENCE [LARGE SCALE GENOMIC DNA]</scope>
    <source>
        <strain evidence="1 2">RU4</strain>
    </source>
</reference>
<dbReference type="STRING" id="1794912.AXX12_15470"/>
<dbReference type="RefSeq" id="WP_066245503.1">
    <property type="nucleotide sequence ID" value="NZ_LSGP01000026.1"/>
</dbReference>
<organism evidence="1 2">
    <name type="scientific">Anaerosporomusa subterranea</name>
    <dbReference type="NCBI Taxonomy" id="1794912"/>
    <lineage>
        <taxon>Bacteria</taxon>
        <taxon>Bacillati</taxon>
        <taxon>Bacillota</taxon>
        <taxon>Negativicutes</taxon>
        <taxon>Acetonemataceae</taxon>
        <taxon>Anaerosporomusa</taxon>
    </lineage>
</organism>
<dbReference type="EMBL" id="LSGP01000026">
    <property type="protein sequence ID" value="KYZ74977.1"/>
    <property type="molecule type" value="Genomic_DNA"/>
</dbReference>
<evidence type="ECO:0000313" key="1">
    <source>
        <dbReference type="EMBL" id="KYZ74977.1"/>
    </source>
</evidence>
<comment type="caution">
    <text evidence="1">The sequence shown here is derived from an EMBL/GenBank/DDBJ whole genome shotgun (WGS) entry which is preliminary data.</text>
</comment>